<sequence>MVLRVYKLRWSRRLVNMRVLLLFAVMFFIASCHQQENRSTISPKTATDSLWEFLRPKIEKFSITTSENLPDSNELVFFYEQRFDTSFLVHFKRAKEEVRGVVYQVAMPYHRDEIDLTNDRESLAFFEGYSFKIDSIRWQAITKEADIILTKKIVLEKNNGCFDSPFYFLIFNSKIRCSDNCDEVLLPGFAAYLKDSLLNQCMAKKPKWTRVTQ</sequence>
<evidence type="ECO:0000313" key="2">
    <source>
        <dbReference type="Proteomes" id="UP000198984"/>
    </source>
</evidence>
<evidence type="ECO:0008006" key="3">
    <source>
        <dbReference type="Google" id="ProtNLM"/>
    </source>
</evidence>
<organism evidence="1 2">
    <name type="scientific">Chitinophaga rupis</name>
    <dbReference type="NCBI Taxonomy" id="573321"/>
    <lineage>
        <taxon>Bacteria</taxon>
        <taxon>Pseudomonadati</taxon>
        <taxon>Bacteroidota</taxon>
        <taxon>Chitinophagia</taxon>
        <taxon>Chitinophagales</taxon>
        <taxon>Chitinophagaceae</taxon>
        <taxon>Chitinophaga</taxon>
    </lineage>
</organism>
<proteinExistence type="predicted"/>
<gene>
    <name evidence="1" type="ORF">SAMN04488505_11035</name>
</gene>
<accession>A0A1H8G586</accession>
<reference evidence="1 2" key="1">
    <citation type="submission" date="2016-10" db="EMBL/GenBank/DDBJ databases">
        <authorList>
            <person name="de Groot N.N."/>
        </authorList>
    </citation>
    <scope>NUCLEOTIDE SEQUENCE [LARGE SCALE GENOMIC DNA]</scope>
    <source>
        <strain evidence="1 2">DSM 21039</strain>
    </source>
</reference>
<dbReference type="Proteomes" id="UP000198984">
    <property type="component" value="Unassembled WGS sequence"/>
</dbReference>
<dbReference type="STRING" id="573321.SAMN04488505_11035"/>
<keyword evidence="2" id="KW-1185">Reference proteome</keyword>
<protein>
    <recommendedName>
        <fullName evidence="3">Lipoprotein</fullName>
    </recommendedName>
</protein>
<evidence type="ECO:0000313" key="1">
    <source>
        <dbReference type="EMBL" id="SEN38930.1"/>
    </source>
</evidence>
<dbReference type="PROSITE" id="PS51257">
    <property type="entry name" value="PROKAR_LIPOPROTEIN"/>
    <property type="match status" value="1"/>
</dbReference>
<dbReference type="AlphaFoldDB" id="A0A1H8G586"/>
<dbReference type="EMBL" id="FOBB01000010">
    <property type="protein sequence ID" value="SEN38930.1"/>
    <property type="molecule type" value="Genomic_DNA"/>
</dbReference>
<name>A0A1H8G586_9BACT</name>